<dbReference type="RefSeq" id="WP_190128513.1">
    <property type="nucleotide sequence ID" value="NZ_BNBD01000002.1"/>
</dbReference>
<dbReference type="Proteomes" id="UP000638313">
    <property type="component" value="Unassembled WGS sequence"/>
</dbReference>
<protein>
    <submittedName>
        <fullName evidence="1">Uncharacterized protein</fullName>
    </submittedName>
</protein>
<comment type="caution">
    <text evidence="1">The sequence shown here is derived from an EMBL/GenBank/DDBJ whole genome shotgun (WGS) entry which is preliminary data.</text>
</comment>
<organism evidence="1 2">
    <name type="scientific">Streptomyces mashuensis</name>
    <dbReference type="NCBI Taxonomy" id="33904"/>
    <lineage>
        <taxon>Bacteria</taxon>
        <taxon>Bacillati</taxon>
        <taxon>Actinomycetota</taxon>
        <taxon>Actinomycetes</taxon>
        <taxon>Kitasatosporales</taxon>
        <taxon>Streptomycetaceae</taxon>
        <taxon>Streptomyces</taxon>
    </lineage>
</organism>
<reference evidence="1" key="1">
    <citation type="journal article" date="2014" name="Int. J. Syst. Evol. Microbiol.">
        <title>Complete genome sequence of Corynebacterium casei LMG S-19264T (=DSM 44701T), isolated from a smear-ripened cheese.</title>
        <authorList>
            <consortium name="US DOE Joint Genome Institute (JGI-PGF)"/>
            <person name="Walter F."/>
            <person name="Albersmeier A."/>
            <person name="Kalinowski J."/>
            <person name="Ruckert C."/>
        </authorList>
    </citation>
    <scope>NUCLEOTIDE SEQUENCE</scope>
    <source>
        <strain evidence="1">JCM 4059</strain>
    </source>
</reference>
<accession>A0A919B128</accession>
<proteinExistence type="predicted"/>
<name>A0A919B128_9ACTN</name>
<evidence type="ECO:0000313" key="1">
    <source>
        <dbReference type="EMBL" id="GHF33839.1"/>
    </source>
</evidence>
<evidence type="ECO:0000313" key="2">
    <source>
        <dbReference type="Proteomes" id="UP000638313"/>
    </source>
</evidence>
<sequence length="88" mass="8841">MGVVNSITGGTVTGAVIQGGNMVFTATAPSTTSAPAATTATRPIKAPDGTVILPPPHGERIAALLEHLKLVPDLAAEAETYAAQLRGH</sequence>
<dbReference type="AlphaFoldDB" id="A0A919B128"/>
<keyword evidence="2" id="KW-1185">Reference proteome</keyword>
<gene>
    <name evidence="1" type="ORF">GCM10010218_13700</name>
</gene>
<dbReference type="EMBL" id="BNBD01000002">
    <property type="protein sequence ID" value="GHF33839.1"/>
    <property type="molecule type" value="Genomic_DNA"/>
</dbReference>
<reference evidence="1" key="2">
    <citation type="submission" date="2020-09" db="EMBL/GenBank/DDBJ databases">
        <authorList>
            <person name="Sun Q."/>
            <person name="Ohkuma M."/>
        </authorList>
    </citation>
    <scope>NUCLEOTIDE SEQUENCE</scope>
    <source>
        <strain evidence="1">JCM 4059</strain>
    </source>
</reference>